<evidence type="ECO:0000313" key="9">
    <source>
        <dbReference type="EMBL" id="MBE9076719.1"/>
    </source>
</evidence>
<dbReference type="InterPro" id="IPR000878">
    <property type="entry name" value="4pyrrol_Mease"/>
</dbReference>
<evidence type="ECO:0000256" key="4">
    <source>
        <dbReference type="ARBA" id="ARBA00022603"/>
    </source>
</evidence>
<dbReference type="InterPro" id="IPR006364">
    <property type="entry name" value="CobI/CbiL/CobIJ_dom"/>
</dbReference>
<organism evidence="9 10">
    <name type="scientific">Vasconcelosia minhoensis LEGE 07310</name>
    <dbReference type="NCBI Taxonomy" id="915328"/>
    <lineage>
        <taxon>Bacteria</taxon>
        <taxon>Bacillati</taxon>
        <taxon>Cyanobacteriota</taxon>
        <taxon>Cyanophyceae</taxon>
        <taxon>Nodosilineales</taxon>
        <taxon>Cymatolegaceae</taxon>
        <taxon>Vasconcelosia</taxon>
        <taxon>Vasconcelosia minhoensis</taxon>
    </lineage>
</organism>
<dbReference type="NCBIfam" id="NF004614">
    <property type="entry name" value="PRK05948.1"/>
    <property type="match status" value="1"/>
</dbReference>
<protein>
    <submittedName>
        <fullName evidence="9">Precorrin-2 C(20)-methyltransferase</fullName>
        <ecNumber evidence="9">2.1.1.130</ecNumber>
    </submittedName>
</protein>
<reference evidence="9" key="1">
    <citation type="submission" date="2020-10" db="EMBL/GenBank/DDBJ databases">
        <authorList>
            <person name="Castelo-Branco R."/>
            <person name="Eusebio N."/>
            <person name="Adriana R."/>
            <person name="Vieira A."/>
            <person name="Brugerolle De Fraissinette N."/>
            <person name="Rezende De Castro R."/>
            <person name="Schneider M.P."/>
            <person name="Vasconcelos V."/>
            <person name="Leao P.N."/>
        </authorList>
    </citation>
    <scope>NUCLEOTIDE SEQUENCE</scope>
    <source>
        <strain evidence="9">LEGE 07310</strain>
    </source>
</reference>
<dbReference type="PANTHER" id="PTHR43467:SF2">
    <property type="entry name" value="COBALT-PRECORRIN-2 C(20)-METHYLTRANSFERASE"/>
    <property type="match status" value="1"/>
</dbReference>
<comment type="caution">
    <text evidence="9">The sequence shown here is derived from an EMBL/GenBank/DDBJ whole genome shotgun (WGS) entry which is preliminary data.</text>
</comment>
<evidence type="ECO:0000256" key="5">
    <source>
        <dbReference type="ARBA" id="ARBA00022679"/>
    </source>
</evidence>
<gene>
    <name evidence="9" type="ORF">IQ241_05305</name>
</gene>
<dbReference type="EC" id="2.1.1.130" evidence="9"/>
<dbReference type="Proteomes" id="UP000636505">
    <property type="component" value="Unassembled WGS sequence"/>
</dbReference>
<dbReference type="EMBL" id="JADEXG010000008">
    <property type="protein sequence ID" value="MBE9076719.1"/>
    <property type="molecule type" value="Genomic_DNA"/>
</dbReference>
<dbReference type="GO" id="GO:0009236">
    <property type="term" value="P:cobalamin biosynthetic process"/>
    <property type="evidence" value="ECO:0007669"/>
    <property type="project" value="UniProtKB-UniRule"/>
</dbReference>
<accession>A0A8J7ALD2</accession>
<sequence>MKSPALEASLEASLSQHRPGRLCGIGVGPGDPELITVKALRRLQAAPIVAFPAGLRGEPGVAQSAISTWLQPHQQQLPLTFPYVQDEAILKAAWKTAADQVWQAMQNGDVVFASEGDISFYSTFTYLAQSLLQQHPEAQVEAVPGICSPLAAAAALGIPLTVRSQRLAVLPALYQMATLEAALAWAEAVVLLKVSSVYAQVWSMLQQQQLLEHSYVVKHATRPDQMIYAGLKDWPDLKLPYFSLLIIRVPHRRP</sequence>
<dbReference type="UniPathway" id="UPA00148"/>
<dbReference type="InterPro" id="IPR035996">
    <property type="entry name" value="4pyrrol_Methylase_sf"/>
</dbReference>
<dbReference type="InterPro" id="IPR014777">
    <property type="entry name" value="4pyrrole_Mease_sub1"/>
</dbReference>
<evidence type="ECO:0000256" key="6">
    <source>
        <dbReference type="ARBA" id="ARBA00022691"/>
    </source>
</evidence>
<dbReference type="SUPFAM" id="SSF53790">
    <property type="entry name" value="Tetrapyrrole methylase"/>
    <property type="match status" value="1"/>
</dbReference>
<dbReference type="Pfam" id="PF00590">
    <property type="entry name" value="TP_methylase"/>
    <property type="match status" value="1"/>
</dbReference>
<dbReference type="GO" id="GO:0032259">
    <property type="term" value="P:methylation"/>
    <property type="evidence" value="ECO:0007669"/>
    <property type="project" value="UniProtKB-KW"/>
</dbReference>
<feature type="domain" description="Tetrapyrrole methylase" evidence="8">
    <location>
        <begin position="22"/>
        <end position="230"/>
    </location>
</feature>
<dbReference type="CDD" id="cd11645">
    <property type="entry name" value="Precorrin_2_C20_MT"/>
    <property type="match status" value="1"/>
</dbReference>
<dbReference type="InterPro" id="IPR012382">
    <property type="entry name" value="CobI/CbiL"/>
</dbReference>
<keyword evidence="4 9" id="KW-0489">Methyltransferase</keyword>
<evidence type="ECO:0000256" key="1">
    <source>
        <dbReference type="ARBA" id="ARBA00004953"/>
    </source>
</evidence>
<keyword evidence="6" id="KW-0949">S-adenosyl-L-methionine</keyword>
<dbReference type="AlphaFoldDB" id="A0A8J7ALD2"/>
<evidence type="ECO:0000256" key="3">
    <source>
        <dbReference type="ARBA" id="ARBA00022573"/>
    </source>
</evidence>
<evidence type="ECO:0000256" key="7">
    <source>
        <dbReference type="PIRNR" id="PIRNR036427"/>
    </source>
</evidence>
<dbReference type="InterPro" id="IPR014776">
    <property type="entry name" value="4pyrrole_Mease_sub2"/>
</dbReference>
<evidence type="ECO:0000256" key="2">
    <source>
        <dbReference type="ARBA" id="ARBA00005879"/>
    </source>
</evidence>
<keyword evidence="10" id="KW-1185">Reference proteome</keyword>
<dbReference type="PANTHER" id="PTHR43467">
    <property type="entry name" value="COBALT-PRECORRIN-2 C(20)-METHYLTRANSFERASE"/>
    <property type="match status" value="1"/>
</dbReference>
<dbReference type="Gene3D" id="3.40.1010.10">
    <property type="entry name" value="Cobalt-precorrin-4 Transmethylase, Domain 1"/>
    <property type="match status" value="1"/>
</dbReference>
<name>A0A8J7ALD2_9CYAN</name>
<comment type="pathway">
    <text evidence="1">Cofactor biosynthesis; adenosylcobalamin biosynthesis.</text>
</comment>
<comment type="similarity">
    <text evidence="2 7">Belongs to the precorrin methyltransferase family.</text>
</comment>
<dbReference type="Gene3D" id="3.30.950.10">
    <property type="entry name" value="Methyltransferase, Cobalt-precorrin-4 Transmethylase, Domain 2"/>
    <property type="match status" value="1"/>
</dbReference>
<dbReference type="RefSeq" id="WP_193905374.1">
    <property type="nucleotide sequence ID" value="NZ_JADEXG010000008.1"/>
</dbReference>
<dbReference type="NCBIfam" id="TIGR01467">
    <property type="entry name" value="cobI_cbiL"/>
    <property type="match status" value="1"/>
</dbReference>
<keyword evidence="5 9" id="KW-0808">Transferase</keyword>
<evidence type="ECO:0000313" key="10">
    <source>
        <dbReference type="Proteomes" id="UP000636505"/>
    </source>
</evidence>
<dbReference type="PIRSF" id="PIRSF036427">
    <property type="entry name" value="Precrrn-2_mtase"/>
    <property type="match status" value="1"/>
</dbReference>
<proteinExistence type="inferred from homology"/>
<evidence type="ECO:0000259" key="8">
    <source>
        <dbReference type="Pfam" id="PF00590"/>
    </source>
</evidence>
<dbReference type="GO" id="GO:0030788">
    <property type="term" value="F:precorrin-2 C20-methyltransferase activity"/>
    <property type="evidence" value="ECO:0007669"/>
    <property type="project" value="UniProtKB-EC"/>
</dbReference>
<keyword evidence="3" id="KW-0169">Cobalamin biosynthesis</keyword>